<evidence type="ECO:0000256" key="1">
    <source>
        <dbReference type="ARBA" id="ARBA00022729"/>
    </source>
</evidence>
<dbReference type="EMBL" id="CP038439">
    <property type="protein sequence ID" value="QBX33897.1"/>
    <property type="molecule type" value="Genomic_DNA"/>
</dbReference>
<dbReference type="Gene3D" id="3.40.190.10">
    <property type="entry name" value="Periplasmic binding protein-like II"/>
    <property type="match status" value="1"/>
</dbReference>
<dbReference type="KEGG" id="plia:E4191_03575"/>
<organism evidence="2 3">
    <name type="scientific">Paracoccus liaowanqingii</name>
    <dbReference type="NCBI Taxonomy" id="2560053"/>
    <lineage>
        <taxon>Bacteria</taxon>
        <taxon>Pseudomonadati</taxon>
        <taxon>Pseudomonadota</taxon>
        <taxon>Alphaproteobacteria</taxon>
        <taxon>Rhodobacterales</taxon>
        <taxon>Paracoccaceae</taxon>
        <taxon>Paracoccus</taxon>
    </lineage>
</organism>
<accession>A0A4P7HKW8</accession>
<evidence type="ECO:0000313" key="2">
    <source>
        <dbReference type="EMBL" id="QBX33897.1"/>
    </source>
</evidence>
<evidence type="ECO:0000313" key="3">
    <source>
        <dbReference type="Proteomes" id="UP000296374"/>
    </source>
</evidence>
<dbReference type="Proteomes" id="UP000296374">
    <property type="component" value="Chromosome"/>
</dbReference>
<name>A0A4P7HKW8_9RHOB</name>
<reference evidence="3" key="1">
    <citation type="submission" date="2019-03" db="EMBL/GenBank/DDBJ databases">
        <authorList>
            <person name="Li J."/>
        </authorList>
    </citation>
    <scope>NUCLEOTIDE SEQUENCE [LARGE SCALE GENOMIC DNA]</scope>
    <source>
        <strain evidence="3">2251</strain>
    </source>
</reference>
<protein>
    <submittedName>
        <fullName evidence="2">Extracellular solute-binding protein</fullName>
    </submittedName>
</protein>
<proteinExistence type="predicted"/>
<sequence>MTEPILRVIGTSTTLTPEICRRARTDLGFSISFEALDGVDCLRRGVMAPESYDIYDQWFHSVDLLWTAGSIRPIDTALIRRWSQVVPAGSVEVAWRGSGSRPGNVLYVQPDGTLAGAASESCPPQISMLPTVYNADSFAYTSEVARHYGENRQESWAWLLDSAWHGRCLLSADPAGSAVELAIAARAAGVLSAADPGNLSIEEIDELFAFLMSHRRTGHFGRCWNTMEESVRGMSSSTAAIGSLWSPGYYLLRAEGKDLIYANPVEGARGWHSGNCISSTVEGEVLEMAYAYLNWWLDGEPGAIMARRGYYTSVAGPLRDTLSSAEWAYWYAGEPAEEDLPGPDGRIVAQQGEQRAGGSYRDRMERIAFWSTIMPENNYLIRRWREFIIS</sequence>
<dbReference type="PANTHER" id="PTHR30222">
    <property type="entry name" value="SPERMIDINE/PUTRESCINE-BINDING PERIPLASMIC PROTEIN"/>
    <property type="match status" value="1"/>
</dbReference>
<dbReference type="SUPFAM" id="SSF53850">
    <property type="entry name" value="Periplasmic binding protein-like II"/>
    <property type="match status" value="1"/>
</dbReference>
<dbReference type="RefSeq" id="WP_135312191.1">
    <property type="nucleotide sequence ID" value="NZ_CP038439.1"/>
</dbReference>
<keyword evidence="1" id="KW-0732">Signal</keyword>
<dbReference type="PANTHER" id="PTHR30222:SF17">
    <property type="entry name" value="SPERMIDINE_PUTRESCINE-BINDING PERIPLASMIC PROTEIN"/>
    <property type="match status" value="1"/>
</dbReference>
<gene>
    <name evidence="2" type="ORF">E4191_03575</name>
</gene>
<dbReference type="AlphaFoldDB" id="A0A4P7HKW8"/>